<comment type="caution">
    <text evidence="3">The sequence shown here is derived from an EMBL/GenBank/DDBJ whole genome shotgun (WGS) entry which is preliminary data.</text>
</comment>
<evidence type="ECO:0000256" key="1">
    <source>
        <dbReference type="ARBA" id="ARBA00023002"/>
    </source>
</evidence>
<dbReference type="InterPro" id="IPR019922">
    <property type="entry name" value="Lucif-like_OxRdatse_MSMEG_4141"/>
</dbReference>
<evidence type="ECO:0000313" key="3">
    <source>
        <dbReference type="EMBL" id="RZQ59546.1"/>
    </source>
</evidence>
<dbReference type="InterPro" id="IPR011251">
    <property type="entry name" value="Luciferase-like_dom"/>
</dbReference>
<dbReference type="PANTHER" id="PTHR43244:SF1">
    <property type="entry name" value="5,10-METHYLENETETRAHYDROMETHANOPTERIN REDUCTASE"/>
    <property type="match status" value="1"/>
</dbReference>
<name>A0A4Q7IZL5_9PSEU</name>
<gene>
    <name evidence="3" type="ORF">EWH70_33710</name>
</gene>
<keyword evidence="1" id="KW-0560">Oxidoreductase</keyword>
<dbReference type="AlphaFoldDB" id="A0A4Q7IZL5"/>
<reference evidence="3 4" key="1">
    <citation type="submission" date="2019-02" db="EMBL/GenBank/DDBJ databases">
        <title>Draft genome sequence of Amycolatopsis sp. 8-3EHSu isolated from roots of Suaeda maritima.</title>
        <authorList>
            <person name="Duangmal K."/>
            <person name="Chantavorakit T."/>
        </authorList>
    </citation>
    <scope>NUCLEOTIDE SEQUENCE [LARGE SCALE GENOMIC DNA]</scope>
    <source>
        <strain evidence="3 4">8-3EHSu</strain>
    </source>
</reference>
<dbReference type="RefSeq" id="WP_130479644.1">
    <property type="nucleotide sequence ID" value="NZ_SFCC01000023.1"/>
</dbReference>
<dbReference type="Gene3D" id="3.20.20.30">
    <property type="entry name" value="Luciferase-like domain"/>
    <property type="match status" value="1"/>
</dbReference>
<dbReference type="GO" id="GO:0016705">
    <property type="term" value="F:oxidoreductase activity, acting on paired donors, with incorporation or reduction of molecular oxygen"/>
    <property type="evidence" value="ECO:0007669"/>
    <property type="project" value="InterPro"/>
</dbReference>
<proteinExistence type="predicted"/>
<sequence>MTANLAVEHARQRLGRVGLGFAFAGPSAPASAWRDAAVRAEQAGFGSIWTNEGIGGGEAFTRLSLMLEATETIVAGPAVANIWARHPAVMQAAAATLADAHPGRFVLGVGVSHRFVVEASGQTFPASPVTAQREYLETMRASADSTVRPEIPFPTIVGALGPRMLELSRDHADGALPSSLPVAHTKQTRDHLGPDKLLVVGVSAILDPDPESARVTARSSPLFTMPDSPQQRSLAALGYSRADLADGGTDEVVDAAFAHGDAEAVAARIGEHLDAGADHVIVYGNFGASLAEQARVIEQLGPALRN</sequence>
<dbReference type="SUPFAM" id="SSF51679">
    <property type="entry name" value="Bacterial luciferase-like"/>
    <property type="match status" value="1"/>
</dbReference>
<feature type="domain" description="Luciferase-like" evidence="2">
    <location>
        <begin position="29"/>
        <end position="279"/>
    </location>
</feature>
<evidence type="ECO:0000313" key="4">
    <source>
        <dbReference type="Proteomes" id="UP000292003"/>
    </source>
</evidence>
<dbReference type="OrthoDB" id="4760590at2"/>
<dbReference type="Pfam" id="PF00296">
    <property type="entry name" value="Bac_luciferase"/>
    <property type="match status" value="1"/>
</dbReference>
<protein>
    <submittedName>
        <fullName evidence="3">TIGR03620 family F420-dependent LLM class oxidoreductase</fullName>
    </submittedName>
</protein>
<dbReference type="InterPro" id="IPR050564">
    <property type="entry name" value="F420-G6PD/mer"/>
</dbReference>
<keyword evidence="4" id="KW-1185">Reference proteome</keyword>
<dbReference type="EMBL" id="SFCC01000023">
    <property type="protein sequence ID" value="RZQ59546.1"/>
    <property type="molecule type" value="Genomic_DNA"/>
</dbReference>
<evidence type="ECO:0000259" key="2">
    <source>
        <dbReference type="Pfam" id="PF00296"/>
    </source>
</evidence>
<accession>A0A4Q7IZL5</accession>
<dbReference type="PANTHER" id="PTHR43244">
    <property type="match status" value="1"/>
</dbReference>
<dbReference type="InterPro" id="IPR036661">
    <property type="entry name" value="Luciferase-like_sf"/>
</dbReference>
<organism evidence="3 4">
    <name type="scientific">Amycolatopsis suaedae</name>
    <dbReference type="NCBI Taxonomy" id="2510978"/>
    <lineage>
        <taxon>Bacteria</taxon>
        <taxon>Bacillati</taxon>
        <taxon>Actinomycetota</taxon>
        <taxon>Actinomycetes</taxon>
        <taxon>Pseudonocardiales</taxon>
        <taxon>Pseudonocardiaceae</taxon>
        <taxon>Amycolatopsis</taxon>
    </lineage>
</organism>
<dbReference type="NCBIfam" id="TIGR03620">
    <property type="entry name" value="F420_MSMEG_4141"/>
    <property type="match status" value="1"/>
</dbReference>
<dbReference type="Proteomes" id="UP000292003">
    <property type="component" value="Unassembled WGS sequence"/>
</dbReference>